<dbReference type="SMART" id="SM00710">
    <property type="entry name" value="PbH1"/>
    <property type="match status" value="4"/>
</dbReference>
<keyword evidence="6" id="KW-1185">Reference proteome</keyword>
<dbReference type="RefSeq" id="WP_015828586.1">
    <property type="nucleotide sequence ID" value="NC_012982.1"/>
</dbReference>
<dbReference type="STRING" id="582402.Hbal_2763"/>
<dbReference type="PROSITE" id="PS51257">
    <property type="entry name" value="PROKAR_LIPOPROTEIN"/>
    <property type="match status" value="1"/>
</dbReference>
<dbReference type="PANTHER" id="PTHR31339">
    <property type="entry name" value="PECTIN LYASE-RELATED"/>
    <property type="match status" value="1"/>
</dbReference>
<proteinExistence type="inferred from homology"/>
<keyword evidence="3 4" id="KW-0326">Glycosidase</keyword>
<accession>C6XQD7</accession>
<evidence type="ECO:0000313" key="5">
    <source>
        <dbReference type="EMBL" id="ACT60436.1"/>
    </source>
</evidence>
<dbReference type="Gene3D" id="2.160.20.10">
    <property type="entry name" value="Single-stranded right-handed beta-helix, Pectin lyase-like"/>
    <property type="match status" value="1"/>
</dbReference>
<evidence type="ECO:0000256" key="1">
    <source>
        <dbReference type="ARBA" id="ARBA00008834"/>
    </source>
</evidence>
<dbReference type="EMBL" id="CP001678">
    <property type="protein sequence ID" value="ACT60436.1"/>
    <property type="molecule type" value="Genomic_DNA"/>
</dbReference>
<dbReference type="InterPro" id="IPR012334">
    <property type="entry name" value="Pectin_lyas_fold"/>
</dbReference>
<evidence type="ECO:0000256" key="4">
    <source>
        <dbReference type="RuleBase" id="RU361169"/>
    </source>
</evidence>
<dbReference type="OrthoDB" id="9795222at2"/>
<evidence type="ECO:0000313" key="6">
    <source>
        <dbReference type="Proteomes" id="UP000002745"/>
    </source>
</evidence>
<evidence type="ECO:0000256" key="2">
    <source>
        <dbReference type="ARBA" id="ARBA00022801"/>
    </source>
</evidence>
<dbReference type="Pfam" id="PF00295">
    <property type="entry name" value="Glyco_hydro_28"/>
    <property type="match status" value="1"/>
</dbReference>
<dbReference type="InterPro" id="IPR051801">
    <property type="entry name" value="GH28_Enzymes"/>
</dbReference>
<dbReference type="InterPro" id="IPR000743">
    <property type="entry name" value="Glyco_hydro_28"/>
</dbReference>
<reference evidence="6" key="1">
    <citation type="journal article" date="2011" name="J. Bacteriol.">
        <title>Genome sequences of eight morphologically diverse alphaproteobacteria.</title>
        <authorList>
            <consortium name="US DOE Joint Genome Institute"/>
            <person name="Brown P.J."/>
            <person name="Kysela D.T."/>
            <person name="Buechlein A."/>
            <person name="Hemmerich C."/>
            <person name="Brun Y.V."/>
        </authorList>
    </citation>
    <scope>NUCLEOTIDE SEQUENCE [LARGE SCALE GENOMIC DNA]</scope>
    <source>
        <strain evidence="6">ATCC 49814 / DSM 5838 / IFAM 1418</strain>
    </source>
</reference>
<dbReference type="PROSITE" id="PS00502">
    <property type="entry name" value="POLYGALACTURONASE"/>
    <property type="match status" value="1"/>
</dbReference>
<dbReference type="AlphaFoldDB" id="C6XQD7"/>
<dbReference type="InterPro" id="IPR011050">
    <property type="entry name" value="Pectin_lyase_fold/virulence"/>
</dbReference>
<keyword evidence="2 4" id="KW-0378">Hydrolase</keyword>
<dbReference type="SUPFAM" id="SSF51126">
    <property type="entry name" value="Pectin lyase-like"/>
    <property type="match status" value="1"/>
</dbReference>
<dbReference type="PANTHER" id="PTHR31339:SF9">
    <property type="entry name" value="PLASMIN AND FIBRONECTIN-BINDING PROTEIN A"/>
    <property type="match status" value="1"/>
</dbReference>
<dbReference type="KEGG" id="hba:Hbal_2763"/>
<evidence type="ECO:0000256" key="3">
    <source>
        <dbReference type="ARBA" id="ARBA00023295"/>
    </source>
</evidence>
<dbReference type="GO" id="GO:0005975">
    <property type="term" value="P:carbohydrate metabolic process"/>
    <property type="evidence" value="ECO:0007669"/>
    <property type="project" value="InterPro"/>
</dbReference>
<dbReference type="PROSITE" id="PS51318">
    <property type="entry name" value="TAT"/>
    <property type="match status" value="1"/>
</dbReference>
<dbReference type="GO" id="GO:0004650">
    <property type="term" value="F:polygalacturonase activity"/>
    <property type="evidence" value="ECO:0007669"/>
    <property type="project" value="InterPro"/>
</dbReference>
<dbReference type="eggNOG" id="COG5434">
    <property type="taxonomic scope" value="Bacteria"/>
</dbReference>
<dbReference type="Proteomes" id="UP000002745">
    <property type="component" value="Chromosome"/>
</dbReference>
<sequence>MLNSISRRSFMYASAFCGVSACQTNLPRAFADPVWEKAEQIRQKITPPSIPKAQFLLTDFDARGDGIFDNTAAFKAAIDACRKAGGGQIRVPDGHYLTGAIQLHSNIELNVSAGARLIFSTDPMDYPVVLTRYEGVEVMNYSPLIYARDAKNVAITGEGVLDGQASNEHWWPWCGAERFGWREGVGHQTPDRQALFEMAESGIPVEQRRFGPGHYLRPSFVEFYNCENVLVEDIHLKDSPFWNIHPVLSRNVIVRGVEVVGHGPNNDGCNPESVDHMLIENCYFDTGDDCIAIKSGRNADGRRVAVPSENILIRNCQMKAGHGGVVIGSEISGDVFNVYAEGCAMDSPDLWYMLRIKNNAMRGGVVENIHLRNIEVGQVARAVMICDFNYEEGINGPFTPVLRNVSMQSIAVKKAVRVLDSQGFAKAEIENISLKDCIFNGVSSPSLIAHTKDVALKNIYVNDALVSAL</sequence>
<organism evidence="5 6">
    <name type="scientific">Hirschia baltica (strain ATCC 49814 / DSM 5838 / IFAM 1418)</name>
    <dbReference type="NCBI Taxonomy" id="582402"/>
    <lineage>
        <taxon>Bacteria</taxon>
        <taxon>Pseudomonadati</taxon>
        <taxon>Pseudomonadota</taxon>
        <taxon>Alphaproteobacteria</taxon>
        <taxon>Hyphomonadales</taxon>
        <taxon>Hyphomonadaceae</taxon>
        <taxon>Hirschia</taxon>
    </lineage>
</organism>
<dbReference type="HOGENOM" id="CLU_016031_8_3_5"/>
<name>C6XQD7_HIRBI</name>
<dbReference type="InterPro" id="IPR006311">
    <property type="entry name" value="TAT_signal"/>
</dbReference>
<gene>
    <name evidence="5" type="ordered locus">Hbal_2763</name>
</gene>
<dbReference type="InterPro" id="IPR006626">
    <property type="entry name" value="PbH1"/>
</dbReference>
<protein>
    <submittedName>
        <fullName evidence="5">Glycoside hydrolase family 28</fullName>
    </submittedName>
</protein>
<dbReference type="CAZy" id="GH28">
    <property type="family name" value="Glycoside Hydrolase Family 28"/>
</dbReference>
<comment type="similarity">
    <text evidence="1 4">Belongs to the glycosyl hydrolase 28 family.</text>
</comment>